<comment type="caution">
    <text evidence="2">The sequence shown here is derived from an EMBL/GenBank/DDBJ whole genome shotgun (WGS) entry which is preliminary data.</text>
</comment>
<gene>
    <name evidence="2" type="ORF">QQF64_018652</name>
</gene>
<keyword evidence="3" id="KW-1185">Reference proteome</keyword>
<protein>
    <submittedName>
        <fullName evidence="2">Uncharacterized protein</fullName>
    </submittedName>
</protein>
<dbReference type="Proteomes" id="UP001558613">
    <property type="component" value="Unassembled WGS sequence"/>
</dbReference>
<accession>A0ABR3LFV8</accession>
<proteinExistence type="predicted"/>
<keyword evidence="1" id="KW-0812">Transmembrane</keyword>
<sequence length="78" mass="8838">MFSPFASSNGRWFNFLPCRNLTLQLRDDGKTVALRKQFRGFTSSGDSRHTNPLVFLRGAAACLLLLITYDVILRAFKV</sequence>
<keyword evidence="1" id="KW-0472">Membrane</keyword>
<dbReference type="EMBL" id="JAYMGO010000022">
    <property type="protein sequence ID" value="KAL1250856.1"/>
    <property type="molecule type" value="Genomic_DNA"/>
</dbReference>
<name>A0ABR3LFV8_9TELE</name>
<evidence type="ECO:0000313" key="2">
    <source>
        <dbReference type="EMBL" id="KAL1250856.1"/>
    </source>
</evidence>
<keyword evidence="1" id="KW-1133">Transmembrane helix</keyword>
<feature type="transmembrane region" description="Helical" evidence="1">
    <location>
        <begin position="54"/>
        <end position="73"/>
    </location>
</feature>
<organism evidence="2 3">
    <name type="scientific">Cirrhinus molitorella</name>
    <name type="common">mud carp</name>
    <dbReference type="NCBI Taxonomy" id="172907"/>
    <lineage>
        <taxon>Eukaryota</taxon>
        <taxon>Metazoa</taxon>
        <taxon>Chordata</taxon>
        <taxon>Craniata</taxon>
        <taxon>Vertebrata</taxon>
        <taxon>Euteleostomi</taxon>
        <taxon>Actinopterygii</taxon>
        <taxon>Neopterygii</taxon>
        <taxon>Teleostei</taxon>
        <taxon>Ostariophysi</taxon>
        <taxon>Cypriniformes</taxon>
        <taxon>Cyprinidae</taxon>
        <taxon>Labeoninae</taxon>
        <taxon>Labeonini</taxon>
        <taxon>Cirrhinus</taxon>
    </lineage>
</organism>
<evidence type="ECO:0000256" key="1">
    <source>
        <dbReference type="SAM" id="Phobius"/>
    </source>
</evidence>
<evidence type="ECO:0000313" key="3">
    <source>
        <dbReference type="Proteomes" id="UP001558613"/>
    </source>
</evidence>
<reference evidence="2 3" key="1">
    <citation type="submission" date="2023-09" db="EMBL/GenBank/DDBJ databases">
        <authorList>
            <person name="Wang M."/>
        </authorList>
    </citation>
    <scope>NUCLEOTIDE SEQUENCE [LARGE SCALE GENOMIC DNA]</scope>
    <source>
        <strain evidence="2">GT-2023</strain>
        <tissue evidence="2">Liver</tissue>
    </source>
</reference>